<keyword evidence="12" id="KW-0106">Calcium</keyword>
<name>Q25438_MUSDO</name>
<feature type="binding site" evidence="11">
    <location>
        <position position="572"/>
    </location>
    <ligand>
        <name>Mn(2+)</name>
        <dbReference type="ChEBI" id="CHEBI:29035"/>
        <label>2</label>
    </ligand>
</feature>
<evidence type="ECO:0000256" key="7">
    <source>
        <dbReference type="PROSITE-ProRule" id="PRU00027"/>
    </source>
</evidence>
<reference evidence="10" key="3">
    <citation type="journal article" date="2005" name="Nat. Struct. Mol. Biol.">
        <title>Molecular architecture of a eukaryotic DNA transposase.</title>
        <authorList>
            <person name="Hickman A.B."/>
            <person name="Perez Z.N."/>
            <person name="Zhou L."/>
            <person name="Musingarimi P."/>
            <person name="Ghirlando R."/>
            <person name="Hinshaw J.E."/>
            <person name="Craig N.L."/>
            <person name="Dyda F."/>
        </authorList>
    </citation>
    <scope>X-RAY CRYSTALLOGRAPHY (2.00 ANGSTROMS) OF 76-609</scope>
</reference>
<dbReference type="PANTHER" id="PTHR46169:SF17">
    <property type="entry name" value="HAT C-TERMINAL DIMERISATION DOMAIN-CONTAINING PROTEIN"/>
    <property type="match status" value="1"/>
</dbReference>
<dbReference type="Pfam" id="PF05699">
    <property type="entry name" value="Dimer_Tnp_hAT"/>
    <property type="match status" value="1"/>
</dbReference>
<dbReference type="EvolutionaryTrace" id="Q25438"/>
<dbReference type="GO" id="GO:0006357">
    <property type="term" value="P:regulation of transcription by RNA polymerase II"/>
    <property type="evidence" value="ECO:0007669"/>
    <property type="project" value="TreeGrafter"/>
</dbReference>
<dbReference type="VEuPathDB" id="VectorBase:MDOA016815"/>
<dbReference type="PDB" id="6DWW">
    <property type="method" value="X-ray"/>
    <property type="resolution" value="2.85 A"/>
    <property type="chains" value="A=80-612"/>
</dbReference>
<dbReference type="PDB" id="8SJD">
    <property type="method" value="EM"/>
    <property type="resolution" value="5.10 A"/>
    <property type="chains" value="A/B/C/D=1-612"/>
</dbReference>
<feature type="binding site" evidence="13">
    <location>
        <position position="54"/>
    </location>
    <ligand>
        <name>Zn(2+)</name>
        <dbReference type="ChEBI" id="CHEBI:29105"/>
    </ligand>
</feature>
<dbReference type="PROSITE" id="PS50808">
    <property type="entry name" value="ZF_BED"/>
    <property type="match status" value="1"/>
</dbReference>
<dbReference type="PDBsum" id="6DWW"/>
<dbReference type="AlphaFoldDB" id="Q25438"/>
<dbReference type="EMBL" id="U36211">
    <property type="protein sequence ID" value="AAB60236.1"/>
    <property type="molecule type" value="Genomic_DNA"/>
</dbReference>
<feature type="binding site" evidence="13">
    <location>
        <position position="71"/>
    </location>
    <ligand>
        <name>Zn(2+)</name>
        <dbReference type="ChEBI" id="CHEBI:29105"/>
    </ligand>
</feature>
<evidence type="ECO:0000256" key="5">
    <source>
        <dbReference type="ARBA" id="ARBA00023125"/>
    </source>
</evidence>
<reference evidence="13 14" key="5">
    <citation type="journal article" date="2023" name="Nat. Commun.">
        <title>Zinc-finger BED domains drive the formation of the active Hermes transpososome by asymmetric DNA binding.</title>
        <authorList>
            <person name="Lannes L."/>
            <person name="Furman C.M."/>
            <person name="Hickman A.B."/>
            <person name="Dyda F."/>
        </authorList>
    </citation>
    <scope>STRUCTURE BY ELECTRON MICROSCOPY (4.64 ANGSTROMS) IN COMPLEX WITH ZN(2+)</scope>
</reference>
<feature type="domain" description="BED-type" evidence="8">
    <location>
        <begin position="25"/>
        <end position="86"/>
    </location>
</feature>
<dbReference type="SMR" id="Q25438"/>
<dbReference type="GO" id="GO:0046983">
    <property type="term" value="F:protein dimerization activity"/>
    <property type="evidence" value="ECO:0007669"/>
    <property type="project" value="InterPro"/>
</dbReference>
<feature type="binding site" evidence="13">
    <location>
        <position position="73"/>
    </location>
    <ligand>
        <name>Zn(2+)</name>
        <dbReference type="ChEBI" id="CHEBI:29105"/>
    </ligand>
</feature>
<dbReference type="SUPFAM" id="SSF53098">
    <property type="entry name" value="Ribonuclease H-like"/>
    <property type="match status" value="1"/>
</dbReference>
<dbReference type="SMART" id="SM00614">
    <property type="entry name" value="ZnF_BED"/>
    <property type="match status" value="1"/>
</dbReference>
<dbReference type="VEuPathDB" id="VectorBase:MDOMA2_020630"/>
<dbReference type="InterPro" id="IPR003656">
    <property type="entry name" value="Znf_BED"/>
</dbReference>
<dbReference type="PDBsum" id="6DWZ"/>
<reference evidence="9" key="2">
    <citation type="journal article" date="1995" name="Genetics">
        <title>Hermes is a functional insect gene vector.</title>
        <authorList>
            <person name="O'Brochta D.A."/>
            <person name="Warren W.D."/>
            <person name="Saville K.J."/>
            <person name="Atkinson P.W."/>
        </authorList>
    </citation>
    <scope>NUCLEOTIDE SEQUENCE</scope>
    <source>
        <strain evidence="9">Maryland</strain>
    </source>
</reference>
<dbReference type="GO" id="GO:0003677">
    <property type="term" value="F:DNA binding"/>
    <property type="evidence" value="ECO:0007669"/>
    <property type="project" value="UniProtKB-KW"/>
</dbReference>
<dbReference type="GO" id="GO:0005634">
    <property type="term" value="C:nucleus"/>
    <property type="evidence" value="ECO:0007669"/>
    <property type="project" value="UniProtKB-SubCell"/>
</dbReference>
<feature type="binding site" evidence="11">
    <location>
        <position position="180"/>
    </location>
    <ligand>
        <name>Mn(2+)</name>
        <dbReference type="ChEBI" id="CHEBI:29035"/>
        <label>2</label>
    </ligand>
</feature>
<evidence type="ECO:0007829" key="10">
    <source>
        <dbReference type="PDB" id="2BW3"/>
    </source>
</evidence>
<evidence type="ECO:0007829" key="12">
    <source>
        <dbReference type="PDB" id="6DWY"/>
    </source>
</evidence>
<keyword evidence="3 7" id="KW-0863">Zinc-finger</keyword>
<evidence type="ECO:0007829" key="14">
    <source>
        <dbReference type="PDB" id="8SJD"/>
    </source>
</evidence>
<keyword evidence="2 11" id="KW-0479">Metal-binding</keyword>
<dbReference type="Pfam" id="PF10683">
    <property type="entry name" value="DBD_Tnp_Hermes"/>
    <property type="match status" value="1"/>
</dbReference>
<dbReference type="PDB" id="8EDG">
    <property type="method" value="EM"/>
    <property type="resolution" value="4.64 A"/>
    <property type="chains" value="A/C/E/G/I/K=1-612"/>
</dbReference>
<evidence type="ECO:0000256" key="2">
    <source>
        <dbReference type="ARBA" id="ARBA00022723"/>
    </source>
</evidence>
<feature type="binding site" evidence="12">
    <location>
        <position position="248"/>
    </location>
    <ligand>
        <name>Ca(2+)</name>
        <dbReference type="ChEBI" id="CHEBI:29108"/>
    </ligand>
</feature>
<reference evidence="9" key="1">
    <citation type="journal article" date="1994" name="Genet. Res.">
        <title>The Hermes transposable element from the house fly, Musca domestica, is a short inverted repeat-type element of the hobo, Ac, and Tam3 (hAT) element family.</title>
        <authorList>
            <person name="Warren W.D."/>
            <person name="Atkinson P.W."/>
            <person name="O'Brochta D.A."/>
        </authorList>
    </citation>
    <scope>NUCLEOTIDE SEQUENCE</scope>
    <source>
        <strain evidence="9">Maryland</strain>
    </source>
</reference>
<feature type="binding site" evidence="11">
    <location>
        <position position="180"/>
    </location>
    <ligand>
        <name>Mn(2+)</name>
        <dbReference type="ChEBI" id="CHEBI:29035"/>
        <label>1</label>
    </ligand>
</feature>
<dbReference type="Gene3D" id="1.10.10.1070">
    <property type="entry name" value="Zinc finger, BED domain-containing"/>
    <property type="match status" value="1"/>
</dbReference>
<dbReference type="InterPro" id="IPR052717">
    <property type="entry name" value="Vacuolar_transposase_reg"/>
</dbReference>
<dbReference type="InterPro" id="IPR018473">
    <property type="entry name" value="Hermes_transposase_DNA-db"/>
</dbReference>
<dbReference type="BRENDA" id="2.7.7.B22">
    <property type="organism ID" value="3486"/>
</dbReference>
<dbReference type="InterPro" id="IPR012337">
    <property type="entry name" value="RNaseH-like_sf"/>
</dbReference>
<keyword evidence="6" id="KW-0539">Nucleus</keyword>
<protein>
    <submittedName>
        <fullName evidence="9">Hermes transposase</fullName>
    </submittedName>
</protein>
<dbReference type="PDB" id="6DX0">
    <property type="method" value="X-ray"/>
    <property type="resolution" value="2.90 A"/>
    <property type="chains" value="A=80-612"/>
</dbReference>
<reference evidence="11 12" key="4">
    <citation type="journal article" date="2018" name="Nucleic Acids Res.">
        <title>Structural insights into the mechanism of double strand break formation by Hermes, a hAT family eukaryotic DNA transposase.</title>
        <authorList>
            <person name="Hickman A.B."/>
            <person name="Voth A.R."/>
            <person name="Ewis H."/>
            <person name="Li X."/>
            <person name="Craig N.L."/>
            <person name="Dyda F."/>
        </authorList>
    </citation>
    <scope>X-RAY CRYSTALLOGRAPHY (2.85 ANGSTROMS) OF 80-612 IN COMPLEX WITH CA(2+) AND MN(2+)</scope>
</reference>
<evidence type="ECO:0000256" key="4">
    <source>
        <dbReference type="ARBA" id="ARBA00022833"/>
    </source>
</evidence>
<dbReference type="InterPro" id="IPR008906">
    <property type="entry name" value="HATC_C_dom"/>
</dbReference>
<dbReference type="GO" id="GO:0008270">
    <property type="term" value="F:zinc ion binding"/>
    <property type="evidence" value="ECO:0007669"/>
    <property type="project" value="UniProtKB-KW"/>
</dbReference>
<organism evidence="9">
    <name type="scientific">Musca domestica</name>
    <name type="common">House fly</name>
    <dbReference type="NCBI Taxonomy" id="7370"/>
    <lineage>
        <taxon>Eukaryota</taxon>
        <taxon>Metazoa</taxon>
        <taxon>Ecdysozoa</taxon>
        <taxon>Arthropoda</taxon>
        <taxon>Hexapoda</taxon>
        <taxon>Insecta</taxon>
        <taxon>Pterygota</taxon>
        <taxon>Neoptera</taxon>
        <taxon>Endopterygota</taxon>
        <taxon>Diptera</taxon>
        <taxon>Brachycera</taxon>
        <taxon>Muscomorpha</taxon>
        <taxon>Muscoidea</taxon>
        <taxon>Muscidae</taxon>
        <taxon>Musca</taxon>
    </lineage>
</organism>
<evidence type="ECO:0000256" key="3">
    <source>
        <dbReference type="ARBA" id="ARBA00022771"/>
    </source>
</evidence>
<dbReference type="SUPFAM" id="SSF140996">
    <property type="entry name" value="Hermes dimerisation domain"/>
    <property type="match status" value="1"/>
</dbReference>
<dbReference type="EMDB" id="EMD-28034"/>
<evidence type="ECO:0000256" key="1">
    <source>
        <dbReference type="ARBA" id="ARBA00004123"/>
    </source>
</evidence>
<accession>Q25438</accession>
<evidence type="ECO:0000313" key="9">
    <source>
        <dbReference type="EMBL" id="AAB60236.1"/>
    </source>
</evidence>
<keyword evidence="4 13" id="KW-0862">Zinc</keyword>
<feature type="binding site" evidence="13">
    <location>
        <position position="51"/>
    </location>
    <ligand>
        <name>Zn(2+)</name>
        <dbReference type="ChEBI" id="CHEBI:29105"/>
    </ligand>
</feature>
<dbReference type="PDBsum" id="2BW3"/>
<sequence>MQKMDNLEVKAKINQGLYKITPRHKGTSFIWNVLADIQKEDDTLVEGWVFCRKCEKVLKYTTRQTSNLCRHKCCASLKQSRELKTVSADCKKEAIEKCAQWVVRDCRPFSAVSGSGFIDMIKFFIKVKAEYGEHVNVEELLPSPITLSRKVTSDAKEKKALISREIKSAVEKDGASATIDLWTDNYIKRNFLGVTLHYHENNELRDLILGLKSLDFERSTAENIYKKLKAIFSQFNVEDLSSIKFVTDRGANVVKSLANNIRINCSSHLLSNVLENSFEETPELNMPILACKNIVKYFKKANLQHRLRSSLKSECPTRWNSTYTMLRSILDNWESVIQILSEAGETQRIVHINKSIIQTMVNILDGFERIFKELQTCSSPSLCFVVPSILKVKEICSPDVGDVADIAKLKVNIIKNVRIIWEENLSIWHYTAFFFYPPALHMQQEKVAQIKEFCLSKMEDLELINRMSSFNELSATQLNQSDSNSHNSIDLTSHSKDISTTSFFFPQLTQNNSREPPVCPSDEFEFYRKEIVILSEDFKVMEWWNLNSKKYPKLSKLALSLLSIPASSAASERTFSLAGNIITEKRNRIGQQTVDSLLFLNSFYKNFCKLDI</sequence>
<dbReference type="PANTHER" id="PTHR46169">
    <property type="entry name" value="DNA REPLICATION-RELATED ELEMENT FACTOR, ISOFORM A"/>
    <property type="match status" value="1"/>
</dbReference>
<dbReference type="PDB" id="2BW3">
    <property type="method" value="X-ray"/>
    <property type="resolution" value="2.00 A"/>
    <property type="chains" value="A=76-609"/>
</dbReference>
<keyword evidence="5" id="KW-0238">DNA-binding</keyword>
<proteinExistence type="evidence at protein level"/>
<evidence type="ECO:0000256" key="6">
    <source>
        <dbReference type="ARBA" id="ARBA00023242"/>
    </source>
</evidence>
<dbReference type="PDBsum" id="6DWY"/>
<evidence type="ECO:0007829" key="11">
    <source>
        <dbReference type="PDB" id="6DWW"/>
    </source>
</evidence>
<dbReference type="PDB" id="6DWZ">
    <property type="method" value="X-ray"/>
    <property type="resolution" value="3.20 A"/>
    <property type="chains" value="A/E=80-612"/>
</dbReference>
<dbReference type="PDBsum" id="6DX0"/>
<feature type="binding site" evidence="12">
    <location>
        <position position="180"/>
    </location>
    <ligand>
        <name>Ca(2+)</name>
        <dbReference type="ChEBI" id="CHEBI:29108"/>
    </ligand>
</feature>
<comment type="subcellular location">
    <subcellularLocation>
        <location evidence="1">Nucleus</location>
    </subcellularLocation>
</comment>
<evidence type="ECO:0000259" key="8">
    <source>
        <dbReference type="PROSITE" id="PS50808"/>
    </source>
</evidence>
<keyword evidence="10 11" id="KW-0002">3D-structure</keyword>
<feature type="binding site" evidence="11">
    <location>
        <position position="248"/>
    </location>
    <ligand>
        <name>Mn(2+)</name>
        <dbReference type="ChEBI" id="CHEBI:29035"/>
        <label>1</label>
    </ligand>
</feature>
<dbReference type="EMDB" id="EMD-40553"/>
<dbReference type="PDB" id="6DWY">
    <property type="method" value="X-ray"/>
    <property type="resolution" value="3.20 A"/>
    <property type="chains" value="A=80-612"/>
</dbReference>
<evidence type="ECO:0007829" key="13">
    <source>
        <dbReference type="PDB" id="8EDG"/>
    </source>
</evidence>